<evidence type="ECO:0000313" key="4">
    <source>
        <dbReference type="Proteomes" id="UP000471293"/>
    </source>
</evidence>
<dbReference type="Proteomes" id="UP000471293">
    <property type="component" value="Unassembled WGS sequence"/>
</dbReference>
<reference evidence="3 4" key="1">
    <citation type="submission" date="2020-01" db="EMBL/GenBank/DDBJ databases">
        <title>Insect and environment-associated Actinomycetes.</title>
        <authorList>
            <person name="Currrie C."/>
            <person name="Chevrette M."/>
            <person name="Carlson C."/>
            <person name="Stubbendieck R."/>
            <person name="Wendt-Pienkowski E."/>
        </authorList>
    </citation>
    <scope>NUCLEOTIDE SEQUENCE [LARGE SCALE GENOMIC DNA]</scope>
    <source>
        <strain evidence="3 4">SID11342</strain>
    </source>
</reference>
<dbReference type="InterPro" id="IPR003115">
    <property type="entry name" value="ParB_N"/>
</dbReference>
<feature type="region of interest" description="Disordered" evidence="1">
    <location>
        <begin position="164"/>
        <end position="188"/>
    </location>
</feature>
<comment type="caution">
    <text evidence="3">The sequence shown here is derived from an EMBL/GenBank/DDBJ whole genome shotgun (WGS) entry which is preliminary data.</text>
</comment>
<proteinExistence type="predicted"/>
<dbReference type="SUPFAM" id="SSF110849">
    <property type="entry name" value="ParB/Sulfiredoxin"/>
    <property type="match status" value="1"/>
</dbReference>
<protein>
    <submittedName>
        <fullName evidence="3">ParB N-terminal domain-containing protein</fullName>
    </submittedName>
</protein>
<organism evidence="3 4">
    <name type="scientific">Streptomyces halstedii</name>
    <dbReference type="NCBI Taxonomy" id="1944"/>
    <lineage>
        <taxon>Bacteria</taxon>
        <taxon>Bacillati</taxon>
        <taxon>Actinomycetota</taxon>
        <taxon>Actinomycetes</taxon>
        <taxon>Kitasatosporales</taxon>
        <taxon>Streptomycetaceae</taxon>
        <taxon>Streptomyces</taxon>
    </lineage>
</organism>
<feature type="compositionally biased region" description="Basic and acidic residues" evidence="1">
    <location>
        <begin position="228"/>
        <end position="239"/>
    </location>
</feature>
<dbReference type="AlphaFoldDB" id="A0A6N9U9Q8"/>
<sequence length="350" mass="37872">MLDPLTADRPTLSTPGASRRPVTERVPLALLVASDSPRTAGEDAEHIETLAETRTPLPPIVVHRPTMRIVDGLHRTQAAALRGEETIEVRYVDGSVEDAFVLAVQLNAAHGLPLSRRDRTAAAERIIGSHPDWSDRRIAEVTGLAPGTVAALRKRSTVRIEQLNTRTGRDGRSRPVNSAAGRRRASQVIAERPGASLREIAQEAGIALATARDVRLRVRAGEDPVPARLREAPEADDASRGGSPVRRPTPVDGGGRAGRTRPEPSVITGAGQFVNLRKDPSLRFSEAGRMLLQLLSTGGFDEERWSWLMDAVPAHRYTDVARVARQCGEQWLAFAEELEGGGGMRAPRAV</sequence>
<evidence type="ECO:0000313" key="3">
    <source>
        <dbReference type="EMBL" id="NEA20550.1"/>
    </source>
</evidence>
<gene>
    <name evidence="3" type="ORF">G3I29_34965</name>
</gene>
<feature type="region of interest" description="Disordered" evidence="1">
    <location>
        <begin position="1"/>
        <end position="20"/>
    </location>
</feature>
<feature type="domain" description="ParB-like N-terminal" evidence="2">
    <location>
        <begin position="24"/>
        <end position="108"/>
    </location>
</feature>
<name>A0A6N9U9Q8_STRHA</name>
<feature type="region of interest" description="Disordered" evidence="1">
    <location>
        <begin position="225"/>
        <end position="270"/>
    </location>
</feature>
<dbReference type="SMART" id="SM00470">
    <property type="entry name" value="ParB"/>
    <property type="match status" value="1"/>
</dbReference>
<dbReference type="InterPro" id="IPR036086">
    <property type="entry name" value="ParB/Sulfiredoxin_sf"/>
</dbReference>
<accession>A0A6N9U9Q8</accession>
<evidence type="ECO:0000259" key="2">
    <source>
        <dbReference type="SMART" id="SM00470"/>
    </source>
</evidence>
<dbReference type="EMBL" id="JAAGLQ010000727">
    <property type="protein sequence ID" value="NEA20550.1"/>
    <property type="molecule type" value="Genomic_DNA"/>
</dbReference>
<evidence type="ECO:0000256" key="1">
    <source>
        <dbReference type="SAM" id="MobiDB-lite"/>
    </source>
</evidence>